<dbReference type="Gene3D" id="2.30.110.10">
    <property type="entry name" value="Electron Transport, Fmn-binding Protein, Chain A"/>
    <property type="match status" value="1"/>
</dbReference>
<dbReference type="KEGG" id="nsr:NS506_07038"/>
<reference evidence="1 4" key="3">
    <citation type="submission" date="2016-10" db="EMBL/GenBank/DDBJ databases">
        <title>Genome sequence of Nocardia seriolae strain EM150506, isolated from Anguila japonica.</title>
        <authorList>
            <person name="Han H.-J."/>
        </authorList>
    </citation>
    <scope>NUCLEOTIDE SEQUENCE [LARGE SCALE GENOMIC DNA]</scope>
    <source>
        <strain evidence="1 4">EM150506</strain>
    </source>
</reference>
<protein>
    <submittedName>
        <fullName evidence="2">Uncharacterized protein</fullName>
    </submittedName>
</protein>
<name>A0A0B8N704_9NOCA</name>
<evidence type="ECO:0000313" key="3">
    <source>
        <dbReference type="Proteomes" id="UP000037179"/>
    </source>
</evidence>
<dbReference type="OrthoDB" id="4472477at2"/>
<dbReference type="SUPFAM" id="SSF50475">
    <property type="entry name" value="FMN-binding split barrel"/>
    <property type="match status" value="1"/>
</dbReference>
<dbReference type="EMBL" id="BBYQ01000058">
    <property type="protein sequence ID" value="GAP29552.1"/>
    <property type="molecule type" value="Genomic_DNA"/>
</dbReference>
<reference evidence="2 3" key="2">
    <citation type="journal article" date="2016" name="Genome Announc.">
        <title>Draft Genome Sequence of Erythromycin- and Oxytetracycline-Sensitive Nocardia seriolae Strain U-1 (NBRC 110359).</title>
        <authorList>
            <person name="Imajoh M."/>
            <person name="Sukeda M."/>
            <person name="Shimizu M."/>
            <person name="Yamane J."/>
            <person name="Ohnishi K."/>
            <person name="Oshima S."/>
        </authorList>
    </citation>
    <scope>NUCLEOTIDE SEQUENCE [LARGE SCALE GENOMIC DNA]</scope>
    <source>
        <strain evidence="2 3">U-1</strain>
    </source>
</reference>
<dbReference type="Proteomes" id="UP000037179">
    <property type="component" value="Unassembled WGS sequence"/>
</dbReference>
<evidence type="ECO:0000313" key="2">
    <source>
        <dbReference type="EMBL" id="GAP29552.1"/>
    </source>
</evidence>
<evidence type="ECO:0000313" key="1">
    <source>
        <dbReference type="EMBL" id="APB01065.1"/>
    </source>
</evidence>
<dbReference type="GeneID" id="93369929"/>
<dbReference type="RefSeq" id="WP_033088256.1">
    <property type="nucleotide sequence ID" value="NZ_AP017900.1"/>
</dbReference>
<dbReference type="AlphaFoldDB" id="A0A0B8N704"/>
<evidence type="ECO:0000313" key="4">
    <source>
        <dbReference type="Proteomes" id="UP000180166"/>
    </source>
</evidence>
<proteinExistence type="predicted"/>
<keyword evidence="3" id="KW-1185">Reference proteome</keyword>
<gene>
    <name evidence="1" type="ORF">NS506_07038</name>
    <name evidence="2" type="ORF">NSK11_contig00058-0046</name>
</gene>
<dbReference type="Proteomes" id="UP000180166">
    <property type="component" value="Chromosome"/>
</dbReference>
<accession>A0A0B8N704</accession>
<sequence>MKRITRNIDLAEARDLLENVPRACLAFTGEQGPQAEPVTVLFEGDRYLVGIPSSAAGFPAVGDEVVLLVDAGSQFFDLRAVYMRGHVEPMSGIEHLARGFLWYALQPARAVAWDYGRMREAEDES</sequence>
<dbReference type="InterPro" id="IPR012349">
    <property type="entry name" value="Split_barrel_FMN-bd"/>
</dbReference>
<organism evidence="2 3">
    <name type="scientific">Nocardia seriolae</name>
    <dbReference type="NCBI Taxonomy" id="37332"/>
    <lineage>
        <taxon>Bacteria</taxon>
        <taxon>Bacillati</taxon>
        <taxon>Actinomycetota</taxon>
        <taxon>Actinomycetes</taxon>
        <taxon>Mycobacteriales</taxon>
        <taxon>Nocardiaceae</taxon>
        <taxon>Nocardia</taxon>
    </lineage>
</organism>
<dbReference type="EMBL" id="CP017839">
    <property type="protein sequence ID" value="APB01065.1"/>
    <property type="molecule type" value="Genomic_DNA"/>
</dbReference>
<reference evidence="3" key="1">
    <citation type="submission" date="2015-07" db="EMBL/GenBank/DDBJ databases">
        <title>Nocardia seriolae U-1 whole genome shotgun sequence.</title>
        <authorList>
            <person name="Imajoh M."/>
            <person name="Fukumoto Y."/>
            <person name="Sukeda M."/>
            <person name="Yamane J."/>
            <person name="Yamasaki K."/>
            <person name="Shimizu M."/>
            <person name="Ohnishi K."/>
            <person name="Oshima S."/>
        </authorList>
    </citation>
    <scope>NUCLEOTIDE SEQUENCE [LARGE SCALE GENOMIC DNA]</scope>
    <source>
        <strain evidence="3">U-1</strain>
    </source>
</reference>